<feature type="domain" description="Polysaccharide pyruvyl transferase" evidence="1">
    <location>
        <begin position="110"/>
        <end position="218"/>
    </location>
</feature>
<dbReference type="EMBL" id="SDPM01000006">
    <property type="protein sequence ID" value="RXZ85915.1"/>
    <property type="molecule type" value="Genomic_DNA"/>
</dbReference>
<proteinExistence type="predicted"/>
<reference evidence="2 3" key="1">
    <citation type="submission" date="2019-01" db="EMBL/GenBank/DDBJ databases">
        <title>Agromyces.</title>
        <authorList>
            <person name="Li J."/>
        </authorList>
    </citation>
    <scope>NUCLEOTIDE SEQUENCE [LARGE SCALE GENOMIC DNA]</scope>
    <source>
        <strain evidence="2 3">DSM 23870</strain>
    </source>
</reference>
<dbReference type="InterPro" id="IPR007345">
    <property type="entry name" value="Polysacch_pyruvyl_Trfase"/>
</dbReference>
<accession>A0A4Q2M1W2</accession>
<sequence length="282" mass="30746">MCPACPHERCSLVAEVDVRGVSVVHWNPQRAVTRFGVRIGRRPVDNFGDLIGPFLVDRLVDRQARATRSGLRLLTVGSIMRLAEPGDSVWGTGVNGKSLGADVAFGPGELDVRAVRGPLTQQFLERRGVAAPSVFGDPGLLVADLFDRDEIRERRGIADVTIVPNLHDFAHTRRSHREALDPRSPLVECIERIASSRLVVGSSLHGIVVAEAFGIPARLVQPGTEPSFKYDDYYRGTGRDGYTPAADVAQAVALGGEPPLEWDPAPLRAAFPHDLWQPEVTR</sequence>
<organism evidence="2 3">
    <name type="scientific">Agromyces atrinae</name>
    <dbReference type="NCBI Taxonomy" id="592376"/>
    <lineage>
        <taxon>Bacteria</taxon>
        <taxon>Bacillati</taxon>
        <taxon>Actinomycetota</taxon>
        <taxon>Actinomycetes</taxon>
        <taxon>Micrococcales</taxon>
        <taxon>Microbacteriaceae</taxon>
        <taxon>Agromyces</taxon>
    </lineage>
</organism>
<evidence type="ECO:0000259" key="1">
    <source>
        <dbReference type="Pfam" id="PF04230"/>
    </source>
</evidence>
<dbReference type="AlphaFoldDB" id="A0A4Q2M1W2"/>
<dbReference type="Proteomes" id="UP000292686">
    <property type="component" value="Unassembled WGS sequence"/>
</dbReference>
<comment type="caution">
    <text evidence="2">The sequence shown here is derived from an EMBL/GenBank/DDBJ whole genome shotgun (WGS) entry which is preliminary data.</text>
</comment>
<protein>
    <submittedName>
        <fullName evidence="2">Polysaccharide pyruvyl transferase family protein</fullName>
    </submittedName>
</protein>
<dbReference type="OrthoDB" id="9803627at2"/>
<gene>
    <name evidence="2" type="ORF">ESP50_11900</name>
</gene>
<evidence type="ECO:0000313" key="2">
    <source>
        <dbReference type="EMBL" id="RXZ85915.1"/>
    </source>
</evidence>
<name>A0A4Q2M1W2_9MICO</name>
<keyword evidence="3" id="KW-1185">Reference proteome</keyword>
<dbReference type="Pfam" id="PF04230">
    <property type="entry name" value="PS_pyruv_trans"/>
    <property type="match status" value="1"/>
</dbReference>
<evidence type="ECO:0000313" key="3">
    <source>
        <dbReference type="Proteomes" id="UP000292686"/>
    </source>
</evidence>
<dbReference type="GO" id="GO:0016740">
    <property type="term" value="F:transferase activity"/>
    <property type="evidence" value="ECO:0007669"/>
    <property type="project" value="UniProtKB-KW"/>
</dbReference>
<keyword evidence="2" id="KW-0808">Transferase</keyword>